<feature type="region of interest" description="Disordered" evidence="2">
    <location>
        <begin position="1"/>
        <end position="21"/>
    </location>
</feature>
<dbReference type="SMART" id="SM00695">
    <property type="entry name" value="DUSP"/>
    <property type="match status" value="1"/>
</dbReference>
<feature type="region of interest" description="Disordered" evidence="2">
    <location>
        <begin position="446"/>
        <end position="477"/>
    </location>
</feature>
<organism evidence="4 5">
    <name type="scientific">Toxoplasma gondii p89</name>
    <dbReference type="NCBI Taxonomy" id="943119"/>
    <lineage>
        <taxon>Eukaryota</taxon>
        <taxon>Sar</taxon>
        <taxon>Alveolata</taxon>
        <taxon>Apicomplexa</taxon>
        <taxon>Conoidasida</taxon>
        <taxon>Coccidia</taxon>
        <taxon>Eucoccidiorida</taxon>
        <taxon>Eimeriorina</taxon>
        <taxon>Sarcocystidae</taxon>
        <taxon>Toxoplasma</taxon>
    </lineage>
</organism>
<evidence type="ECO:0000256" key="2">
    <source>
        <dbReference type="SAM" id="MobiDB-lite"/>
    </source>
</evidence>
<proteinExistence type="predicted"/>
<gene>
    <name evidence="4" type="ORF">TGP89_221540</name>
</gene>
<dbReference type="SUPFAM" id="SSF143791">
    <property type="entry name" value="DUSP-like"/>
    <property type="match status" value="1"/>
</dbReference>
<feature type="compositionally biased region" description="Low complexity" evidence="2">
    <location>
        <begin position="450"/>
        <end position="477"/>
    </location>
</feature>
<dbReference type="GO" id="GO:0004843">
    <property type="term" value="F:cysteine-type deubiquitinase activity"/>
    <property type="evidence" value="ECO:0007669"/>
    <property type="project" value="InterPro"/>
</dbReference>
<feature type="compositionally biased region" description="Basic and acidic residues" evidence="2">
    <location>
        <begin position="335"/>
        <end position="362"/>
    </location>
</feature>
<accession>A0A086JW97</accession>
<feature type="region of interest" description="Disordered" evidence="2">
    <location>
        <begin position="532"/>
        <end position="554"/>
    </location>
</feature>
<feature type="compositionally biased region" description="Polar residues" evidence="2">
    <location>
        <begin position="533"/>
        <end position="544"/>
    </location>
</feature>
<feature type="compositionally biased region" description="Basic and acidic residues" evidence="2">
    <location>
        <begin position="85"/>
        <end position="105"/>
    </location>
</feature>
<dbReference type="PROSITE" id="PS51283">
    <property type="entry name" value="DUSP"/>
    <property type="match status" value="1"/>
</dbReference>
<comment type="caution">
    <text evidence="4">The sequence shown here is derived from an EMBL/GenBank/DDBJ whole genome shotgun (WGS) entry which is preliminary data.</text>
</comment>
<dbReference type="InterPro" id="IPR006615">
    <property type="entry name" value="Pept_C19_DUSP"/>
</dbReference>
<evidence type="ECO:0000256" key="1">
    <source>
        <dbReference type="SAM" id="Coils"/>
    </source>
</evidence>
<dbReference type="InterPro" id="IPR035927">
    <property type="entry name" value="DUSP-like_sf"/>
</dbReference>
<feature type="domain" description="DUSP" evidence="3">
    <location>
        <begin position="903"/>
        <end position="1027"/>
    </location>
</feature>
<reference evidence="4 5" key="1">
    <citation type="submission" date="2014-03" db="EMBL/GenBank/DDBJ databases">
        <authorList>
            <person name="Sibley D."/>
            <person name="Venepally P."/>
            <person name="Karamycheva S."/>
            <person name="Hadjithomas M."/>
            <person name="Khan A."/>
            <person name="Brunk B."/>
            <person name="Roos D."/>
            <person name="Caler E."/>
            <person name="Lorenzi H."/>
        </authorList>
    </citation>
    <scope>NUCLEOTIDE SEQUENCE [LARGE SCALE GENOMIC DNA]</scope>
    <source>
        <strain evidence="5">p89</strain>
    </source>
</reference>
<name>A0A086JW97_TOXGO</name>
<dbReference type="SUPFAM" id="SSF82185">
    <property type="entry name" value="Histone H3 K4-specific methyltransferase SET7/9 N-terminal domain"/>
    <property type="match status" value="1"/>
</dbReference>
<dbReference type="OrthoDB" id="73004at2759"/>
<evidence type="ECO:0000313" key="5">
    <source>
        <dbReference type="Proteomes" id="UP000028828"/>
    </source>
</evidence>
<feature type="compositionally biased region" description="Polar residues" evidence="2">
    <location>
        <begin position="734"/>
        <end position="750"/>
    </location>
</feature>
<sequence>MEQTDTESGCRYGGTAAGRRASGAETFFSSAFAGKEDADTRWRPNGDVCHWQKGIPPAPDVQALESKSRGCRRRDTGESCPQTFREQEFQQRGSRGEAKRQSGGVWERRLLDGNVETDRRTETDESKLQCMRGWQRQSGRKESSLAQTPPRATDSASMAAVNDCEKRSNAEDLSDTWGEVPFENLSEASLDTALEVYVHSSKGMGKHEGKTKKSDGIRIKPTTPSFEWLGGVAQRVEGSFNFFTSTFADFALRAEELLGERTAPPRAFAAETGEASAVRAAPHHEARFLKNQTEARKIDAEVCGETAVAPLFAESAFAGTQRQVGFLSIETPDKQAKHEDLLHKDKESEQEERRRDHEREWTSFRVGALDGEASPTHRCDGKQETPGKTPEKLPHGRETREESFFDSSERRRQSWSSVVHPQVLDSPASVHAAVSACDIFPRSEPTRLHSFSSPSSGASDSPGPLLPSPIAASPSPSTSVLPHSLLFFPEDRSDSLSPARRDRRGWGAEAVCVSQAHRRQLLLAASRFAASAETQPTEGSSDTQNTKHEETLESARTQAHAAFLPLTSPLFTEEELTVWSSTKCGLCGQQVLQEDLASHSAICNVAASADEYSVIHEDKFLASASALPEEDRRNYVAERRLEEALEGLCLVRRWGCGESSEDCLRRLQSSLEEKLKEVRSEKEERIRQRRQQSRQEDSTSVGRLQLRRRVCVERRKPPVCAGDPSPLGPVSPVYRSSSPHLDSACSETSVTNPSEAAAQSFFGGLQRREESQEASDRSSAFVSDMLHATHETSATVASLASRYQAAFASALASLPRLSPRSSSLDTKPVCFLSHSSPRSSSCSSSFPSSPSSPSALTSLPPPCPSARPSSFSVSAPPSHCSPFSSLSSPSFSSSSPVSCSPSSSSVRQQDCEEPLWWMPGTFGFVIDSGWMRTWFFFTGLANPGEDGLLELRLPALWTDPSFDHPRLYCGRPPGPITNKSLLDVKGKIVAGRQRGLNADYLILDASAWTFLHQRYGGGPPIILYNPNPCEFGDLYEGCFVTFEGEWQNGHPYTGKGKVFDPLCNRGFDGELREGRLWNVKPGSKGLLPDGGILLGGACIQGKIHGTNGKLLRRRKLYVGKFRKGKLHGHGLVARAEDGVVLAEGVWENGKLCGI</sequence>
<protein>
    <submittedName>
        <fullName evidence="4">DUSP domain protein</fullName>
    </submittedName>
</protein>
<dbReference type="Gene3D" id="3.30.2230.10">
    <property type="entry name" value="DUSP-like"/>
    <property type="match status" value="1"/>
</dbReference>
<dbReference type="AlphaFoldDB" id="A0A086JW97"/>
<keyword evidence="1" id="KW-0175">Coiled coil</keyword>
<feature type="compositionally biased region" description="Basic and acidic residues" evidence="2">
    <location>
        <begin position="375"/>
        <end position="412"/>
    </location>
</feature>
<dbReference type="Pfam" id="PF06337">
    <property type="entry name" value="DUSP"/>
    <property type="match status" value="1"/>
</dbReference>
<dbReference type="VEuPathDB" id="ToxoDB:TGP89_221540"/>
<feature type="coiled-coil region" evidence="1">
    <location>
        <begin position="661"/>
        <end position="695"/>
    </location>
</feature>
<feature type="region of interest" description="Disordered" evidence="2">
    <location>
        <begin position="117"/>
        <end position="159"/>
    </location>
</feature>
<evidence type="ECO:0000259" key="3">
    <source>
        <dbReference type="PROSITE" id="PS51283"/>
    </source>
</evidence>
<feature type="compositionally biased region" description="Basic and acidic residues" evidence="2">
    <location>
        <begin position="117"/>
        <end position="127"/>
    </location>
</feature>
<feature type="region of interest" description="Disordered" evidence="2">
    <location>
        <begin position="52"/>
        <end position="105"/>
    </location>
</feature>
<dbReference type="Proteomes" id="UP000028828">
    <property type="component" value="Unassembled WGS sequence"/>
</dbReference>
<feature type="region of interest" description="Disordered" evidence="2">
    <location>
        <begin position="335"/>
        <end position="412"/>
    </location>
</feature>
<feature type="region of interest" description="Disordered" evidence="2">
    <location>
        <begin position="721"/>
        <end position="750"/>
    </location>
</feature>
<evidence type="ECO:0000313" key="4">
    <source>
        <dbReference type="EMBL" id="KFG36415.1"/>
    </source>
</evidence>
<dbReference type="EMBL" id="AEYI02001520">
    <property type="protein sequence ID" value="KFG36415.1"/>
    <property type="molecule type" value="Genomic_DNA"/>
</dbReference>